<feature type="chain" id="PRO_5038055092" evidence="1">
    <location>
        <begin position="26"/>
        <end position="450"/>
    </location>
</feature>
<dbReference type="Proteomes" id="UP000596827">
    <property type="component" value="Unassembled WGS sequence"/>
</dbReference>
<accession>A0A923MA23</accession>
<organism evidence="3 4">
    <name type="scientific">Ramlibacter albus</name>
    <dbReference type="NCBI Taxonomy" id="2079448"/>
    <lineage>
        <taxon>Bacteria</taxon>
        <taxon>Pseudomonadati</taxon>
        <taxon>Pseudomonadota</taxon>
        <taxon>Betaproteobacteria</taxon>
        <taxon>Burkholderiales</taxon>
        <taxon>Comamonadaceae</taxon>
        <taxon>Ramlibacter</taxon>
    </lineage>
</organism>
<dbReference type="EMBL" id="JACORU010000006">
    <property type="protein sequence ID" value="MBC5766426.1"/>
    <property type="molecule type" value="Genomic_DNA"/>
</dbReference>
<proteinExistence type="predicted"/>
<name>A0A923MA23_9BURK</name>
<dbReference type="RefSeq" id="WP_187082896.1">
    <property type="nucleotide sequence ID" value="NZ_JACORU010000006.1"/>
</dbReference>
<dbReference type="Pfam" id="PF04773">
    <property type="entry name" value="FecR"/>
    <property type="match status" value="1"/>
</dbReference>
<evidence type="ECO:0000313" key="4">
    <source>
        <dbReference type="Proteomes" id="UP000596827"/>
    </source>
</evidence>
<gene>
    <name evidence="3" type="ORF">H8R02_18295</name>
</gene>
<dbReference type="AlphaFoldDB" id="A0A923MA23"/>
<evidence type="ECO:0000256" key="1">
    <source>
        <dbReference type="SAM" id="SignalP"/>
    </source>
</evidence>
<evidence type="ECO:0000313" key="3">
    <source>
        <dbReference type="EMBL" id="MBC5766426.1"/>
    </source>
</evidence>
<keyword evidence="1" id="KW-0732">Signal</keyword>
<protein>
    <submittedName>
        <fullName evidence="3">FecR domain-containing protein</fullName>
    </submittedName>
</protein>
<evidence type="ECO:0000259" key="2">
    <source>
        <dbReference type="Pfam" id="PF04773"/>
    </source>
</evidence>
<dbReference type="PANTHER" id="PTHR38731">
    <property type="entry name" value="LIPL45-RELATED LIPOPROTEIN-RELATED"/>
    <property type="match status" value="1"/>
</dbReference>
<dbReference type="PANTHER" id="PTHR38731:SF1">
    <property type="entry name" value="FECR PROTEIN DOMAIN-CONTAINING PROTEIN"/>
    <property type="match status" value="1"/>
</dbReference>
<dbReference type="InterPro" id="IPR006860">
    <property type="entry name" value="FecR"/>
</dbReference>
<comment type="caution">
    <text evidence="3">The sequence shown here is derived from an EMBL/GenBank/DDBJ whole genome shotgun (WGS) entry which is preliminary data.</text>
</comment>
<feature type="signal peptide" evidence="1">
    <location>
        <begin position="1"/>
        <end position="25"/>
    </location>
</feature>
<reference evidence="3" key="1">
    <citation type="submission" date="2020-08" db="EMBL/GenBank/DDBJ databases">
        <title>Ramlibacter sp. GTP1 16S ribosomal RNA gene genome sequencing and assembly.</title>
        <authorList>
            <person name="Kang M."/>
        </authorList>
    </citation>
    <scope>NUCLEOTIDE SEQUENCE</scope>
    <source>
        <strain evidence="3">GTP1</strain>
    </source>
</reference>
<keyword evidence="4" id="KW-1185">Reference proteome</keyword>
<feature type="domain" description="FecR protein" evidence="2">
    <location>
        <begin position="61"/>
        <end position="155"/>
    </location>
</feature>
<sequence>MGVNRTWLATAAASALALVQAPLQAAPAAQVETARGVVMVEPAQGGAPRIGATGVAVEPGDRIKTADGALVLLRFVDGTRMTLRPNTEMVVAQYQYQREGVDNNMLLQLVRGGLRTVTGLISKGAPNVARVQTTTATIGIRGTDFDARVCERDCGAESARLAGDSRPNAAAASARVVTVDGDVRVADNAGHVRRLIAGSPIYPGEVFESSPQATAALAFRDGTRMSMGPGTRARLDDFVFDEGNPSEGRLLASLLRGSLRVLGGRIPEMQPQGALVNTRSGTVTLRPGGFDLRCSGECAAEPAGEGLEVLAWQGSGAVAAGTATHVLQTGQGLALAGGAARPITSVAAGGTRPDALQVPAELFARENVAEDEPGVFVHVRDGHVEIASGGQSLHLARGETGMARLSGRVARPLIQPRFIEYDTVPVPVPARVMSMASMVVAEARSTNMCR</sequence>